<feature type="compositionally biased region" description="Acidic residues" evidence="1">
    <location>
        <begin position="163"/>
        <end position="173"/>
    </location>
</feature>
<evidence type="ECO:0000313" key="3">
    <source>
        <dbReference type="Proteomes" id="UP000253790"/>
    </source>
</evidence>
<evidence type="ECO:0000313" key="2">
    <source>
        <dbReference type="EMBL" id="AXH95984.1"/>
    </source>
</evidence>
<dbReference type="EMBL" id="CP031229">
    <property type="protein sequence ID" value="AXH95984.1"/>
    <property type="molecule type" value="Genomic_DNA"/>
</dbReference>
<proteinExistence type="predicted"/>
<name>A0A345NLS6_9MICO</name>
<dbReference type="AlphaFoldDB" id="A0A345NLS6"/>
<dbReference type="KEGG" id="orn:DV701_07460"/>
<feature type="region of interest" description="Disordered" evidence="1">
    <location>
        <begin position="161"/>
        <end position="195"/>
    </location>
</feature>
<protein>
    <submittedName>
        <fullName evidence="2">Uncharacterized protein</fullName>
    </submittedName>
</protein>
<keyword evidence="3" id="KW-1185">Reference proteome</keyword>
<sequence length="195" mass="21313">MSMVVSVRLGVGEPARGRDRLRVGEPAWVVLGLAMARGWSQAVSPLGVFVRFGWVSEVLPGLKESRMDQLVRQQARARARQARARVRREQAKRERRFAKWGEAVAVALAERDAMVSDCEQRAGRALRFLIEEAGLSTQEALAWCGDDALTGREVYRLIRGIADEDEGGTGGDEDQGKDSPADAPAPMGPAECLPE</sequence>
<reference evidence="2 3" key="1">
    <citation type="submission" date="2018-07" db="EMBL/GenBank/DDBJ databases">
        <title>Complete genome sequencing of Ornithinimicrobium sp. AMA3305.</title>
        <authorList>
            <person name="Bae J.-W."/>
        </authorList>
    </citation>
    <scope>NUCLEOTIDE SEQUENCE [LARGE SCALE GENOMIC DNA]</scope>
    <source>
        <strain evidence="2 3">AMA3305</strain>
    </source>
</reference>
<evidence type="ECO:0000256" key="1">
    <source>
        <dbReference type="SAM" id="MobiDB-lite"/>
    </source>
</evidence>
<dbReference type="Proteomes" id="UP000253790">
    <property type="component" value="Chromosome"/>
</dbReference>
<organism evidence="2 3">
    <name type="scientific">Ornithinimicrobium avium</name>
    <dbReference type="NCBI Taxonomy" id="2283195"/>
    <lineage>
        <taxon>Bacteria</taxon>
        <taxon>Bacillati</taxon>
        <taxon>Actinomycetota</taxon>
        <taxon>Actinomycetes</taxon>
        <taxon>Micrococcales</taxon>
        <taxon>Ornithinimicrobiaceae</taxon>
        <taxon>Ornithinimicrobium</taxon>
    </lineage>
</organism>
<gene>
    <name evidence="2" type="ORF">DV701_07460</name>
</gene>
<dbReference type="OrthoDB" id="4871190at2"/>
<accession>A0A345NLS6</accession>